<reference evidence="19" key="5">
    <citation type="submission" date="2018-04" db="UniProtKB">
        <authorList>
            <consortium name="EnsemblFungi"/>
        </authorList>
    </citation>
    <scope>IDENTIFICATION</scope>
    <source>
        <strain evidence="19">R3-111a-1</strain>
    </source>
</reference>
<feature type="domain" description="Peptidase M14" evidence="17">
    <location>
        <begin position="134"/>
        <end position="438"/>
    </location>
</feature>
<evidence type="ECO:0000256" key="13">
    <source>
        <dbReference type="ARBA" id="ARBA00023157"/>
    </source>
</evidence>
<keyword evidence="8" id="KW-0479">Metal-binding</keyword>
<evidence type="ECO:0000256" key="2">
    <source>
        <dbReference type="ARBA" id="ARBA00003091"/>
    </source>
</evidence>
<dbReference type="AlphaFoldDB" id="J3P6W4"/>
<dbReference type="SUPFAM" id="SSF53187">
    <property type="entry name" value="Zn-dependent exopeptidases"/>
    <property type="match status" value="1"/>
</dbReference>
<comment type="similarity">
    <text evidence="4 15">Belongs to the peptidase M14 family.</text>
</comment>
<dbReference type="PROSITE" id="PS52035">
    <property type="entry name" value="PEPTIDASE_M14"/>
    <property type="match status" value="1"/>
</dbReference>
<reference evidence="20" key="1">
    <citation type="submission" date="2010-07" db="EMBL/GenBank/DDBJ databases">
        <title>The genome sequence of Gaeumannomyces graminis var. tritici strain R3-111a-1.</title>
        <authorList>
            <consortium name="The Broad Institute Genome Sequencing Platform"/>
            <person name="Ma L.-J."/>
            <person name="Dead R."/>
            <person name="Young S."/>
            <person name="Zeng Q."/>
            <person name="Koehrsen M."/>
            <person name="Alvarado L."/>
            <person name="Berlin A."/>
            <person name="Chapman S.B."/>
            <person name="Chen Z."/>
            <person name="Freedman E."/>
            <person name="Gellesch M."/>
            <person name="Goldberg J."/>
            <person name="Griggs A."/>
            <person name="Gujja S."/>
            <person name="Heilman E.R."/>
            <person name="Heiman D."/>
            <person name="Hepburn T."/>
            <person name="Howarth C."/>
            <person name="Jen D."/>
            <person name="Larson L."/>
            <person name="Mehta T."/>
            <person name="Neiman D."/>
            <person name="Pearson M."/>
            <person name="Roberts A."/>
            <person name="Saif S."/>
            <person name="Shea T."/>
            <person name="Shenoy N."/>
            <person name="Sisk P."/>
            <person name="Stolte C."/>
            <person name="Sykes S."/>
            <person name="Walk T."/>
            <person name="White J."/>
            <person name="Yandava C."/>
            <person name="Haas B."/>
            <person name="Nusbaum C."/>
            <person name="Birren B."/>
        </authorList>
    </citation>
    <scope>NUCLEOTIDE SEQUENCE [LARGE SCALE GENOMIC DNA]</scope>
    <source>
        <strain evidence="20">R3-111a-1</strain>
    </source>
</reference>
<evidence type="ECO:0000256" key="9">
    <source>
        <dbReference type="ARBA" id="ARBA00022801"/>
    </source>
</evidence>
<evidence type="ECO:0000256" key="8">
    <source>
        <dbReference type="ARBA" id="ARBA00022723"/>
    </source>
</evidence>
<accession>J3P6W4</accession>
<keyword evidence="5" id="KW-0964">Secreted</keyword>
<dbReference type="PANTHER" id="PTHR11705">
    <property type="entry name" value="PROTEASE FAMILY M14 CARBOXYPEPTIDASE A,B"/>
    <property type="match status" value="1"/>
</dbReference>
<dbReference type="EMBL" id="GL385399">
    <property type="protein sequence ID" value="EJT72390.1"/>
    <property type="molecule type" value="Genomic_DNA"/>
</dbReference>
<dbReference type="InterPro" id="IPR000834">
    <property type="entry name" value="Peptidase_M14"/>
</dbReference>
<gene>
    <name evidence="19" type="primary">20349714</name>
    <name evidence="18" type="ORF">GGTG_09256</name>
</gene>
<dbReference type="GO" id="GO:0008270">
    <property type="term" value="F:zinc ion binding"/>
    <property type="evidence" value="ECO:0007669"/>
    <property type="project" value="InterPro"/>
</dbReference>
<evidence type="ECO:0000256" key="5">
    <source>
        <dbReference type="ARBA" id="ARBA00022525"/>
    </source>
</evidence>
<sequence length="438" mass="47649">MRFSAAKALALALAALPLTSGSSLERRASMYDGYKVYQIDAAGEDYAGIADAVANIEAAVPLACAEAHDHLDVAVAPDAVGQLERLGLKMKLLNDDLGANIRAEGEVKPYVSARAAAVAARQAPGLPDKSWFDSYHEFDEHLEWLDDVQAAFPKNSQTFVAGNSLEGRPIKGIHLYGPQGPGKRPAVVWHGTVHAREWITAPTVEYLAYKLVDGYLKRSCTSKRAIDNFDFYIMPVVNPDGFVYTHTTNRLWRKNRQTRPGASCAGTDVNRNWPHQWDVPGGSSTNPCSETYRGLAPGDTPENAALVNHTLSVARSQGLKFFVDWHSYSQLILLPYGYTCDKAPESNARQMELAAGAAAAIKAVNGLDFVYGPTCPTIYQTSGVSMDWGYDVAGAELAWGYEMRPASSAEGGFVIPPENIVPSGEEQWAGFKYLLANW</sequence>
<dbReference type="Proteomes" id="UP000006039">
    <property type="component" value="Unassembled WGS sequence"/>
</dbReference>
<dbReference type="CDD" id="cd03860">
    <property type="entry name" value="M14_CP_A-B_like"/>
    <property type="match status" value="1"/>
</dbReference>
<keyword evidence="7" id="KW-0645">Protease</keyword>
<dbReference type="FunFam" id="3.40.630.10:FF:000040">
    <property type="entry name" value="zinc carboxypeptidase"/>
    <property type="match status" value="1"/>
</dbReference>
<comment type="cofactor">
    <cofactor evidence="1">
        <name>Zn(2+)</name>
        <dbReference type="ChEBI" id="CHEBI:29105"/>
    </cofactor>
</comment>
<proteinExistence type="inferred from homology"/>
<dbReference type="PROSITE" id="PS00133">
    <property type="entry name" value="CARBOXYPEPT_ZN_2"/>
    <property type="match status" value="1"/>
</dbReference>
<keyword evidence="16" id="KW-0732">Signal</keyword>
<keyword evidence="10" id="KW-0862">Zinc</keyword>
<comment type="subcellular location">
    <subcellularLocation>
        <location evidence="3">Secreted</location>
    </subcellularLocation>
</comment>
<evidence type="ECO:0000256" key="15">
    <source>
        <dbReference type="PROSITE-ProRule" id="PRU01379"/>
    </source>
</evidence>
<comment type="function">
    <text evidence="2">Extracellular metalloprotease that contributes to pathogenicity.</text>
</comment>
<dbReference type="Pfam" id="PF00246">
    <property type="entry name" value="Peptidase_M14"/>
    <property type="match status" value="1"/>
</dbReference>
<reference evidence="18" key="3">
    <citation type="submission" date="2010-09" db="EMBL/GenBank/DDBJ databases">
        <title>Annotation of Gaeumannomyces graminis var. tritici R3-111a-1.</title>
        <authorList>
            <consortium name="The Broad Institute Genome Sequencing Platform"/>
            <person name="Ma L.-J."/>
            <person name="Dead R."/>
            <person name="Young S.K."/>
            <person name="Zeng Q."/>
            <person name="Gargeya S."/>
            <person name="Fitzgerald M."/>
            <person name="Haas B."/>
            <person name="Abouelleil A."/>
            <person name="Alvarado L."/>
            <person name="Arachchi H.M."/>
            <person name="Berlin A."/>
            <person name="Brown A."/>
            <person name="Chapman S.B."/>
            <person name="Chen Z."/>
            <person name="Dunbar C."/>
            <person name="Freedman E."/>
            <person name="Gearin G."/>
            <person name="Gellesch M."/>
            <person name="Goldberg J."/>
            <person name="Griggs A."/>
            <person name="Gujja S."/>
            <person name="Heiman D."/>
            <person name="Howarth C."/>
            <person name="Larson L."/>
            <person name="Lui A."/>
            <person name="MacDonald P.J.P."/>
            <person name="Mehta T."/>
            <person name="Montmayeur A."/>
            <person name="Murphy C."/>
            <person name="Neiman D."/>
            <person name="Pearson M."/>
            <person name="Priest M."/>
            <person name="Roberts A."/>
            <person name="Saif S."/>
            <person name="Shea T."/>
            <person name="Shenoy N."/>
            <person name="Sisk P."/>
            <person name="Stolte C."/>
            <person name="Sykes S."/>
            <person name="Yandava C."/>
            <person name="Wortman J."/>
            <person name="Nusbaum C."/>
            <person name="Birren B."/>
        </authorList>
    </citation>
    <scope>NUCLEOTIDE SEQUENCE</scope>
    <source>
        <strain evidence="18">R3-111a-1</strain>
    </source>
</reference>
<dbReference type="PRINTS" id="PR00765">
    <property type="entry name" value="CRBOXYPTASEA"/>
</dbReference>
<dbReference type="SMART" id="SM00631">
    <property type="entry name" value="Zn_pept"/>
    <property type="match status" value="1"/>
</dbReference>
<keyword evidence="9" id="KW-0378">Hydrolase</keyword>
<dbReference type="Gene3D" id="3.40.630.10">
    <property type="entry name" value="Zn peptidases"/>
    <property type="match status" value="1"/>
</dbReference>
<evidence type="ECO:0000313" key="18">
    <source>
        <dbReference type="EMBL" id="EJT72390.1"/>
    </source>
</evidence>
<dbReference type="STRING" id="644352.J3P6W4"/>
<dbReference type="PANTHER" id="PTHR11705:SF143">
    <property type="entry name" value="SLL0236 PROTEIN"/>
    <property type="match status" value="1"/>
</dbReference>
<evidence type="ECO:0000259" key="17">
    <source>
        <dbReference type="PROSITE" id="PS52035"/>
    </source>
</evidence>
<organism evidence="18">
    <name type="scientific">Gaeumannomyces tritici (strain R3-111a-1)</name>
    <name type="common">Wheat and barley take-all root rot fungus</name>
    <name type="synonym">Gaeumannomyces graminis var. tritici</name>
    <dbReference type="NCBI Taxonomy" id="644352"/>
    <lineage>
        <taxon>Eukaryota</taxon>
        <taxon>Fungi</taxon>
        <taxon>Dikarya</taxon>
        <taxon>Ascomycota</taxon>
        <taxon>Pezizomycotina</taxon>
        <taxon>Sordariomycetes</taxon>
        <taxon>Sordariomycetidae</taxon>
        <taxon>Magnaporthales</taxon>
        <taxon>Magnaporthaceae</taxon>
        <taxon>Gaeumannomyces</taxon>
    </lineage>
</organism>
<evidence type="ECO:0000256" key="14">
    <source>
        <dbReference type="ARBA" id="ARBA00081330"/>
    </source>
</evidence>
<feature type="active site" description="Proton donor/acceptor" evidence="15">
    <location>
        <position position="402"/>
    </location>
</feature>
<reference evidence="19" key="4">
    <citation type="journal article" date="2015" name="G3 (Bethesda)">
        <title>Genome sequences of three phytopathogenic species of the Magnaporthaceae family of fungi.</title>
        <authorList>
            <person name="Okagaki L.H."/>
            <person name="Nunes C.C."/>
            <person name="Sailsbery J."/>
            <person name="Clay B."/>
            <person name="Brown D."/>
            <person name="John T."/>
            <person name="Oh Y."/>
            <person name="Young N."/>
            <person name="Fitzgerald M."/>
            <person name="Haas B.J."/>
            <person name="Zeng Q."/>
            <person name="Young S."/>
            <person name="Adiconis X."/>
            <person name="Fan L."/>
            <person name="Levin J.Z."/>
            <person name="Mitchell T.K."/>
            <person name="Okubara P.A."/>
            <person name="Farman M.L."/>
            <person name="Kohn L.M."/>
            <person name="Birren B."/>
            <person name="Ma L.-J."/>
            <person name="Dean R.A."/>
        </authorList>
    </citation>
    <scope>NUCLEOTIDE SEQUENCE</scope>
    <source>
        <strain evidence="19">R3-111a-1</strain>
    </source>
</reference>
<evidence type="ECO:0000256" key="11">
    <source>
        <dbReference type="ARBA" id="ARBA00023026"/>
    </source>
</evidence>
<keyword evidence="20" id="KW-1185">Reference proteome</keyword>
<evidence type="ECO:0000313" key="20">
    <source>
        <dbReference type="Proteomes" id="UP000006039"/>
    </source>
</evidence>
<keyword evidence="11" id="KW-0843">Virulence</keyword>
<protein>
    <recommendedName>
        <fullName evidence="14">Carboxypeptidase M14A</fullName>
    </recommendedName>
</protein>
<name>J3P6W4_GAET3</name>
<dbReference type="InterPro" id="IPR057247">
    <property type="entry name" value="CARBOXYPEPT_ZN_2"/>
</dbReference>
<keyword evidence="6 18" id="KW-0121">Carboxypeptidase</keyword>
<dbReference type="RefSeq" id="XP_009225364.1">
    <property type="nucleotide sequence ID" value="XM_009227100.1"/>
</dbReference>
<dbReference type="GO" id="GO:0005576">
    <property type="term" value="C:extracellular region"/>
    <property type="evidence" value="ECO:0007669"/>
    <property type="project" value="UniProtKB-SubCell"/>
</dbReference>
<dbReference type="eggNOG" id="KOG2650">
    <property type="taxonomic scope" value="Eukaryota"/>
</dbReference>
<reference evidence="18" key="2">
    <citation type="submission" date="2010-07" db="EMBL/GenBank/DDBJ databases">
        <authorList>
            <consortium name="The Broad Institute Genome Sequencing Platform"/>
            <consortium name="Broad Institute Genome Sequencing Center for Infectious Disease"/>
            <person name="Ma L.-J."/>
            <person name="Dead R."/>
            <person name="Young S."/>
            <person name="Zeng Q."/>
            <person name="Koehrsen M."/>
            <person name="Alvarado L."/>
            <person name="Berlin A."/>
            <person name="Chapman S.B."/>
            <person name="Chen Z."/>
            <person name="Freedman E."/>
            <person name="Gellesch M."/>
            <person name="Goldberg J."/>
            <person name="Griggs A."/>
            <person name="Gujja S."/>
            <person name="Heilman E.R."/>
            <person name="Heiman D."/>
            <person name="Hepburn T."/>
            <person name="Howarth C."/>
            <person name="Jen D."/>
            <person name="Larson L."/>
            <person name="Mehta T."/>
            <person name="Neiman D."/>
            <person name="Pearson M."/>
            <person name="Roberts A."/>
            <person name="Saif S."/>
            <person name="Shea T."/>
            <person name="Shenoy N."/>
            <person name="Sisk P."/>
            <person name="Stolte C."/>
            <person name="Sykes S."/>
            <person name="Walk T."/>
            <person name="White J."/>
            <person name="Yandava C."/>
            <person name="Haas B."/>
            <person name="Nusbaum C."/>
            <person name="Birren B."/>
        </authorList>
    </citation>
    <scope>NUCLEOTIDE SEQUENCE</scope>
    <source>
        <strain evidence="18">R3-111a-1</strain>
    </source>
</reference>
<evidence type="ECO:0000256" key="6">
    <source>
        <dbReference type="ARBA" id="ARBA00022645"/>
    </source>
</evidence>
<evidence type="ECO:0000256" key="12">
    <source>
        <dbReference type="ARBA" id="ARBA00023049"/>
    </source>
</evidence>
<dbReference type="OrthoDB" id="3626597at2759"/>
<evidence type="ECO:0000256" key="10">
    <source>
        <dbReference type="ARBA" id="ARBA00022833"/>
    </source>
</evidence>
<dbReference type="GO" id="GO:0004181">
    <property type="term" value="F:metallocarboxypeptidase activity"/>
    <property type="evidence" value="ECO:0007669"/>
    <property type="project" value="InterPro"/>
</dbReference>
<dbReference type="VEuPathDB" id="FungiDB:GGTG_09256"/>
<dbReference type="GeneID" id="20349714"/>
<evidence type="ECO:0000256" key="16">
    <source>
        <dbReference type="SAM" id="SignalP"/>
    </source>
</evidence>
<evidence type="ECO:0000256" key="3">
    <source>
        <dbReference type="ARBA" id="ARBA00004613"/>
    </source>
</evidence>
<dbReference type="GO" id="GO:0006508">
    <property type="term" value="P:proteolysis"/>
    <property type="evidence" value="ECO:0007669"/>
    <property type="project" value="UniProtKB-KW"/>
</dbReference>
<evidence type="ECO:0000256" key="1">
    <source>
        <dbReference type="ARBA" id="ARBA00001947"/>
    </source>
</evidence>
<dbReference type="HOGENOM" id="CLU_019326_1_1_1"/>
<feature type="chain" id="PRO_5015095024" description="Carboxypeptidase M14A" evidence="16">
    <location>
        <begin position="22"/>
        <end position="438"/>
    </location>
</feature>
<evidence type="ECO:0000256" key="7">
    <source>
        <dbReference type="ARBA" id="ARBA00022670"/>
    </source>
</evidence>
<evidence type="ECO:0000256" key="4">
    <source>
        <dbReference type="ARBA" id="ARBA00005988"/>
    </source>
</evidence>
<evidence type="ECO:0000313" key="19">
    <source>
        <dbReference type="EnsemblFungi" id="EJT72390"/>
    </source>
</evidence>
<keyword evidence="13" id="KW-1015">Disulfide bond</keyword>
<dbReference type="EnsemblFungi" id="EJT72390">
    <property type="protein sequence ID" value="EJT72390"/>
    <property type="gene ID" value="GGTG_09256"/>
</dbReference>
<keyword evidence="12" id="KW-0482">Metalloprotease</keyword>
<feature type="signal peptide" evidence="16">
    <location>
        <begin position="1"/>
        <end position="21"/>
    </location>
</feature>